<protein>
    <submittedName>
        <fullName evidence="4">TetR/AcrR family transcriptional regulator</fullName>
    </submittedName>
</protein>
<dbReference type="PROSITE" id="PS50977">
    <property type="entry name" value="HTH_TETR_2"/>
    <property type="match status" value="1"/>
</dbReference>
<dbReference type="PANTHER" id="PTHR43479:SF11">
    <property type="entry name" value="ACREF_ENVCD OPERON REPRESSOR-RELATED"/>
    <property type="match status" value="1"/>
</dbReference>
<evidence type="ECO:0000313" key="4">
    <source>
        <dbReference type="EMBL" id="RXJ51180.1"/>
    </source>
</evidence>
<evidence type="ECO:0000256" key="2">
    <source>
        <dbReference type="PROSITE-ProRule" id="PRU00335"/>
    </source>
</evidence>
<proteinExistence type="predicted"/>
<keyword evidence="1 2" id="KW-0238">DNA-binding</keyword>
<evidence type="ECO:0000259" key="3">
    <source>
        <dbReference type="PROSITE" id="PS50977"/>
    </source>
</evidence>
<dbReference type="Proteomes" id="UP000289792">
    <property type="component" value="Unassembled WGS sequence"/>
</dbReference>
<dbReference type="OrthoDB" id="9785164at2"/>
<dbReference type="AlphaFoldDB" id="A0A4Q0XIA1"/>
<dbReference type="GO" id="GO:0003677">
    <property type="term" value="F:DNA binding"/>
    <property type="evidence" value="ECO:0007669"/>
    <property type="project" value="UniProtKB-UniRule"/>
</dbReference>
<dbReference type="SUPFAM" id="SSF46689">
    <property type="entry name" value="Homeodomain-like"/>
    <property type="match status" value="1"/>
</dbReference>
<dbReference type="Gene3D" id="1.10.357.10">
    <property type="entry name" value="Tetracycline Repressor, domain 2"/>
    <property type="match status" value="1"/>
</dbReference>
<feature type="domain" description="HTH tetR-type" evidence="3">
    <location>
        <begin position="1"/>
        <end position="61"/>
    </location>
</feature>
<dbReference type="Pfam" id="PF00440">
    <property type="entry name" value="TetR_N"/>
    <property type="match status" value="1"/>
</dbReference>
<dbReference type="InterPro" id="IPR009057">
    <property type="entry name" value="Homeodomain-like_sf"/>
</dbReference>
<dbReference type="InterPro" id="IPR050624">
    <property type="entry name" value="HTH-type_Tx_Regulator"/>
</dbReference>
<feature type="DNA-binding region" description="H-T-H motif" evidence="2">
    <location>
        <begin position="24"/>
        <end position="43"/>
    </location>
</feature>
<sequence length="218" mass="25183">MTTKENIINSSVIYFNQHGFTAVSLNEIAGHLDMTRGNLTYHYKTKDDLLKAITDAMWKKIAAERAKSRALPSFENLHNEVQLYYRFQKEYAFIFLDSQVLVHPMVKKQFREMTKQTVLDNKKAIAFAISIGNMKPEPFKGAYHNIALLVWMIAFFWSAQQIIRGDQSKEDGEALIWSILLPHFTDKGKKSMTAFFGEDYLDNLGEAFDTTIDKYISF</sequence>
<dbReference type="InterPro" id="IPR025722">
    <property type="entry name" value="TetR"/>
</dbReference>
<evidence type="ECO:0000256" key="1">
    <source>
        <dbReference type="ARBA" id="ARBA00023125"/>
    </source>
</evidence>
<dbReference type="EMBL" id="SDDZ01000002">
    <property type="protein sequence ID" value="RXJ51180.1"/>
    <property type="molecule type" value="Genomic_DNA"/>
</dbReference>
<reference evidence="4 5" key="1">
    <citation type="submission" date="2019-01" db="EMBL/GenBank/DDBJ databases">
        <title>Genome sequence of the Antarctic species Gelidibacter gilvus ACAM 158(T).</title>
        <authorList>
            <person name="Bowman J.P."/>
        </authorList>
    </citation>
    <scope>NUCLEOTIDE SEQUENCE [LARGE SCALE GENOMIC DNA]</scope>
    <source>
        <strain evidence="4 5">IC158</strain>
    </source>
</reference>
<name>A0A4Q0XIA1_9FLAO</name>
<organism evidence="4 5">
    <name type="scientific">Gelidibacter gilvus</name>
    <dbReference type="NCBI Taxonomy" id="59602"/>
    <lineage>
        <taxon>Bacteria</taxon>
        <taxon>Pseudomonadati</taxon>
        <taxon>Bacteroidota</taxon>
        <taxon>Flavobacteriia</taxon>
        <taxon>Flavobacteriales</taxon>
        <taxon>Flavobacteriaceae</taxon>
        <taxon>Gelidibacter</taxon>
    </lineage>
</organism>
<evidence type="ECO:0000313" key="5">
    <source>
        <dbReference type="Proteomes" id="UP000289792"/>
    </source>
</evidence>
<comment type="caution">
    <text evidence="4">The sequence shown here is derived from an EMBL/GenBank/DDBJ whole genome shotgun (WGS) entry which is preliminary data.</text>
</comment>
<accession>A0A4Q0XIA1</accession>
<dbReference type="PANTHER" id="PTHR43479">
    <property type="entry name" value="ACREF/ENVCD OPERON REPRESSOR-RELATED"/>
    <property type="match status" value="1"/>
</dbReference>
<dbReference type="RefSeq" id="WP_129016177.1">
    <property type="nucleotide sequence ID" value="NZ_SDDZ01000002.1"/>
</dbReference>
<dbReference type="InterPro" id="IPR001647">
    <property type="entry name" value="HTH_TetR"/>
</dbReference>
<keyword evidence="5" id="KW-1185">Reference proteome</keyword>
<dbReference type="Pfam" id="PF13972">
    <property type="entry name" value="TetR"/>
    <property type="match status" value="1"/>
</dbReference>
<gene>
    <name evidence="4" type="ORF">ESZ48_04715</name>
</gene>